<gene>
    <name evidence="1" type="ORF">SAMN02745124_02023</name>
</gene>
<dbReference type="EMBL" id="FQXS01000010">
    <property type="protein sequence ID" value="SHH81274.1"/>
    <property type="molecule type" value="Genomic_DNA"/>
</dbReference>
<reference evidence="1 2" key="1">
    <citation type="submission" date="2016-11" db="EMBL/GenBank/DDBJ databases">
        <authorList>
            <person name="Jaros S."/>
            <person name="Januszkiewicz K."/>
            <person name="Wedrychowicz H."/>
        </authorList>
    </citation>
    <scope>NUCLEOTIDE SEQUENCE [LARGE SCALE GENOMIC DNA]</scope>
    <source>
        <strain evidence="1 2">DSM 9705</strain>
    </source>
</reference>
<sequence>MENNTLTESQAATAYAQAWNRLDCRKFLELLAKDCCYASQYVFEELIGREKISEYLVGKIQSVIATRSKVIAGLGALETPNPGRDCALLFQNNTEEITAVILFEVENGAIKRYDLCMPELFSVHNKGIYPV</sequence>
<dbReference type="SUPFAM" id="SSF54427">
    <property type="entry name" value="NTF2-like"/>
    <property type="match status" value="1"/>
</dbReference>
<dbReference type="Proteomes" id="UP000184139">
    <property type="component" value="Unassembled WGS sequence"/>
</dbReference>
<organism evidence="1 2">
    <name type="scientific">Desulfofustis glycolicus DSM 9705</name>
    <dbReference type="NCBI Taxonomy" id="1121409"/>
    <lineage>
        <taxon>Bacteria</taxon>
        <taxon>Pseudomonadati</taxon>
        <taxon>Thermodesulfobacteriota</taxon>
        <taxon>Desulfobulbia</taxon>
        <taxon>Desulfobulbales</taxon>
        <taxon>Desulfocapsaceae</taxon>
        <taxon>Desulfofustis</taxon>
    </lineage>
</organism>
<evidence type="ECO:0000313" key="2">
    <source>
        <dbReference type="Proteomes" id="UP000184139"/>
    </source>
</evidence>
<keyword evidence="2" id="KW-1185">Reference proteome</keyword>
<evidence type="ECO:0000313" key="1">
    <source>
        <dbReference type="EMBL" id="SHH81274.1"/>
    </source>
</evidence>
<dbReference type="RefSeq" id="WP_073375725.1">
    <property type="nucleotide sequence ID" value="NZ_FQXS01000010.1"/>
</dbReference>
<accession>A0A1M5W222</accession>
<proteinExistence type="predicted"/>
<protein>
    <recommendedName>
        <fullName evidence="3">SnoaL-like domain-containing protein</fullName>
    </recommendedName>
</protein>
<dbReference type="AlphaFoldDB" id="A0A1M5W222"/>
<dbReference type="Gene3D" id="3.10.450.50">
    <property type="match status" value="1"/>
</dbReference>
<name>A0A1M5W222_9BACT</name>
<dbReference type="InterPro" id="IPR032710">
    <property type="entry name" value="NTF2-like_dom_sf"/>
</dbReference>
<evidence type="ECO:0008006" key="3">
    <source>
        <dbReference type="Google" id="ProtNLM"/>
    </source>
</evidence>
<dbReference type="STRING" id="1121409.SAMN02745124_02023"/>